<dbReference type="AlphaFoldDB" id="A0A1H9SST3"/>
<dbReference type="Pfam" id="PF10531">
    <property type="entry name" value="SLBB"/>
    <property type="match status" value="1"/>
</dbReference>
<dbReference type="InterPro" id="IPR019554">
    <property type="entry name" value="Soluble_ligand-bd"/>
</dbReference>
<evidence type="ECO:0000256" key="2">
    <source>
        <dbReference type="SAM" id="Phobius"/>
    </source>
</evidence>
<dbReference type="Gene3D" id="3.10.560.10">
    <property type="entry name" value="Outer membrane lipoprotein wza domain like"/>
    <property type="match status" value="1"/>
</dbReference>
<proteinExistence type="predicted"/>
<keyword evidence="2" id="KW-0472">Membrane</keyword>
<evidence type="ECO:0000313" key="4">
    <source>
        <dbReference type="EMBL" id="SER87938.1"/>
    </source>
</evidence>
<feature type="region of interest" description="Disordered" evidence="1">
    <location>
        <begin position="1"/>
        <end position="79"/>
    </location>
</feature>
<feature type="domain" description="Soluble ligand binding" evidence="3">
    <location>
        <begin position="152"/>
        <end position="195"/>
    </location>
</feature>
<feature type="transmembrane region" description="Helical" evidence="2">
    <location>
        <begin position="89"/>
        <end position="109"/>
    </location>
</feature>
<keyword evidence="5" id="KW-1185">Reference proteome</keyword>
<evidence type="ECO:0000313" key="5">
    <source>
        <dbReference type="Proteomes" id="UP000198815"/>
    </source>
</evidence>
<keyword evidence="2" id="KW-1133">Transmembrane helix</keyword>
<feature type="compositionally biased region" description="Acidic residues" evidence="1">
    <location>
        <begin position="23"/>
        <end position="39"/>
    </location>
</feature>
<reference evidence="4 5" key="1">
    <citation type="submission" date="2016-10" db="EMBL/GenBank/DDBJ databases">
        <authorList>
            <person name="de Groot N.N."/>
        </authorList>
    </citation>
    <scope>NUCLEOTIDE SEQUENCE [LARGE SCALE GENOMIC DNA]</scope>
    <source>
        <strain evidence="4 5">DSM 16859</strain>
    </source>
</reference>
<evidence type="ECO:0000259" key="3">
    <source>
        <dbReference type="Pfam" id="PF10531"/>
    </source>
</evidence>
<organism evidence="4 5">
    <name type="scientific">Propionibacterium cyclohexanicum</name>
    <dbReference type="NCBI Taxonomy" id="64702"/>
    <lineage>
        <taxon>Bacteria</taxon>
        <taxon>Bacillati</taxon>
        <taxon>Actinomycetota</taxon>
        <taxon>Actinomycetes</taxon>
        <taxon>Propionibacteriales</taxon>
        <taxon>Propionibacteriaceae</taxon>
        <taxon>Propionibacterium</taxon>
    </lineage>
</organism>
<evidence type="ECO:0000256" key="1">
    <source>
        <dbReference type="SAM" id="MobiDB-lite"/>
    </source>
</evidence>
<name>A0A1H9SST3_9ACTN</name>
<dbReference type="Proteomes" id="UP000198815">
    <property type="component" value="Unassembled WGS sequence"/>
</dbReference>
<dbReference type="STRING" id="64702.SAMN05443377_11568"/>
<dbReference type="OrthoDB" id="9758724at2"/>
<accession>A0A1H9SST3</accession>
<feature type="compositionally biased region" description="Basic and acidic residues" evidence="1">
    <location>
        <begin position="40"/>
        <end position="70"/>
    </location>
</feature>
<protein>
    <submittedName>
        <fullName evidence="4">Competence protein ComEA</fullName>
    </submittedName>
</protein>
<dbReference type="EMBL" id="FOGZ01000015">
    <property type="protein sequence ID" value="SER87938.1"/>
    <property type="molecule type" value="Genomic_DNA"/>
</dbReference>
<feature type="region of interest" description="Disordered" evidence="1">
    <location>
        <begin position="128"/>
        <end position="147"/>
    </location>
</feature>
<sequence>MAGEPPLSAPRRPAAGRYGDGIPGEDDDWITGEGDDGITGDEHDGILEQHRGNRIVDSEQVGAKDKRHEPLAALSPPDRPPLVRGAREFARAHLAVIAVICAALLLFAGSQVLGARAIPVPGAPGSAPQGFAAGSPGAPSSSPPAHPAALQIHVTGAVRSPGVHALEQGARVADAIAAAGGLDETADIGDLNLAAPVCDGCQLMVGTKAMPHGELRAPTANTALHR</sequence>
<keyword evidence="2" id="KW-0812">Transmembrane</keyword>
<feature type="compositionally biased region" description="Low complexity" evidence="1">
    <location>
        <begin position="128"/>
        <end position="140"/>
    </location>
</feature>
<gene>
    <name evidence="4" type="ORF">SAMN05443377_11568</name>
</gene>